<proteinExistence type="inferred from homology"/>
<evidence type="ECO:0000259" key="8">
    <source>
        <dbReference type="Pfam" id="PF09335"/>
    </source>
</evidence>
<dbReference type="PANTHER" id="PTHR30353:SF15">
    <property type="entry name" value="INNER MEMBRANE PROTEIN YABI"/>
    <property type="match status" value="1"/>
</dbReference>
<dbReference type="RefSeq" id="WP_015745976.1">
    <property type="nucleotide sequence ID" value="NC_013235.1"/>
</dbReference>
<dbReference type="STRING" id="479431.Namu_0645"/>
<dbReference type="Proteomes" id="UP000002218">
    <property type="component" value="Chromosome"/>
</dbReference>
<feature type="transmembrane region" description="Helical" evidence="7">
    <location>
        <begin position="97"/>
        <end position="118"/>
    </location>
</feature>
<keyword evidence="3 7" id="KW-1003">Cell membrane</keyword>
<sequence length="172" mass="18354">MPSWFDGLPFGIAVAALFVIVLLRAQGTYWIGRGVVAGALRTRLADKLTGPRTTRAIGLLNKWGPPVVTVSFLTVGFQTVVNAAAGLTRMPWLRYTIAMVIGCVMWAFIYATIGFAAFDAAVALAAHSPWLLAAVLLLIVAVIVAIVLVRRRRRSASAAGPSAQDAPTRRPV</sequence>
<evidence type="ECO:0000256" key="6">
    <source>
        <dbReference type="ARBA" id="ARBA00023136"/>
    </source>
</evidence>
<comment type="caution">
    <text evidence="7">Lacks conserved residue(s) required for the propagation of feature annotation.</text>
</comment>
<keyword evidence="5 7" id="KW-1133">Transmembrane helix</keyword>
<keyword evidence="10" id="KW-1185">Reference proteome</keyword>
<comment type="similarity">
    <text evidence="2 7">Belongs to the DedA family.</text>
</comment>
<reference evidence="10" key="1">
    <citation type="submission" date="2009-09" db="EMBL/GenBank/DDBJ databases">
        <title>The complete genome of Nakamurella multipartita DSM 44233.</title>
        <authorList>
            <consortium name="US DOE Joint Genome Institute (JGI-PGF)"/>
            <person name="Lucas S."/>
            <person name="Copeland A."/>
            <person name="Lapidus A."/>
            <person name="Glavina del Rio T."/>
            <person name="Dalin E."/>
            <person name="Tice H."/>
            <person name="Bruce D."/>
            <person name="Goodwin L."/>
            <person name="Pitluck S."/>
            <person name="Kyrpides N."/>
            <person name="Mavromatis K."/>
            <person name="Ivanova N."/>
            <person name="Ovchinnikova G."/>
            <person name="Sims D."/>
            <person name="Meincke L."/>
            <person name="Brettin T."/>
            <person name="Detter J.C."/>
            <person name="Han C."/>
            <person name="Larimer F."/>
            <person name="Land M."/>
            <person name="Hauser L."/>
            <person name="Markowitz V."/>
            <person name="Cheng J.-F."/>
            <person name="Hugenholtz P."/>
            <person name="Woyke T."/>
            <person name="Wu D."/>
            <person name="Klenk H.-P."/>
            <person name="Eisen J.A."/>
        </authorList>
    </citation>
    <scope>NUCLEOTIDE SEQUENCE [LARGE SCALE GENOMIC DNA]</scope>
    <source>
        <strain evidence="10">ATCC 700099 / DSM 44233 / CIP 104796 / JCM 9543 / NBRC 105858 / Y-104</strain>
    </source>
</reference>
<dbReference type="GO" id="GO:0005886">
    <property type="term" value="C:plasma membrane"/>
    <property type="evidence" value="ECO:0007669"/>
    <property type="project" value="UniProtKB-SubCell"/>
</dbReference>
<evidence type="ECO:0000313" key="9">
    <source>
        <dbReference type="EMBL" id="ACV77060.1"/>
    </source>
</evidence>
<accession>C8X884</accession>
<dbReference type="PANTHER" id="PTHR30353">
    <property type="entry name" value="INNER MEMBRANE PROTEIN DEDA-RELATED"/>
    <property type="match status" value="1"/>
</dbReference>
<evidence type="ECO:0000256" key="7">
    <source>
        <dbReference type="RuleBase" id="RU367016"/>
    </source>
</evidence>
<comment type="subcellular location">
    <subcellularLocation>
        <location evidence="1 7">Cell membrane</location>
        <topology evidence="1 7">Multi-pass membrane protein</topology>
    </subcellularLocation>
</comment>
<feature type="domain" description="VTT" evidence="8">
    <location>
        <begin position="10"/>
        <end position="114"/>
    </location>
</feature>
<feature type="transmembrane region" description="Helical" evidence="7">
    <location>
        <begin position="7"/>
        <end position="25"/>
    </location>
</feature>
<dbReference type="Pfam" id="PF09335">
    <property type="entry name" value="VTT_dom"/>
    <property type="match status" value="1"/>
</dbReference>
<name>C8X884_NAKMY</name>
<evidence type="ECO:0000313" key="10">
    <source>
        <dbReference type="Proteomes" id="UP000002218"/>
    </source>
</evidence>
<evidence type="ECO:0000256" key="4">
    <source>
        <dbReference type="ARBA" id="ARBA00022692"/>
    </source>
</evidence>
<dbReference type="EMBL" id="CP001737">
    <property type="protein sequence ID" value="ACV77060.1"/>
    <property type="molecule type" value="Genomic_DNA"/>
</dbReference>
<feature type="transmembrane region" description="Helical" evidence="7">
    <location>
        <begin position="130"/>
        <end position="149"/>
    </location>
</feature>
<dbReference type="HOGENOM" id="CLU_098209_1_0_11"/>
<dbReference type="InParanoid" id="C8X884"/>
<dbReference type="KEGG" id="nml:Namu_0645"/>
<keyword evidence="6 7" id="KW-0472">Membrane</keyword>
<reference evidence="9 10" key="2">
    <citation type="journal article" date="2010" name="Stand. Genomic Sci.">
        <title>Complete genome sequence of Nakamurella multipartita type strain (Y-104).</title>
        <authorList>
            <person name="Tice H."/>
            <person name="Mayilraj S."/>
            <person name="Sims D."/>
            <person name="Lapidus A."/>
            <person name="Nolan M."/>
            <person name="Lucas S."/>
            <person name="Glavina Del Rio T."/>
            <person name="Copeland A."/>
            <person name="Cheng J.F."/>
            <person name="Meincke L."/>
            <person name="Bruce D."/>
            <person name="Goodwin L."/>
            <person name="Pitluck S."/>
            <person name="Ivanova N."/>
            <person name="Mavromatis K."/>
            <person name="Ovchinnikova G."/>
            <person name="Pati A."/>
            <person name="Chen A."/>
            <person name="Palaniappan K."/>
            <person name="Land M."/>
            <person name="Hauser L."/>
            <person name="Chang Y.J."/>
            <person name="Jeffries C.D."/>
            <person name="Detter J.C."/>
            <person name="Brettin T."/>
            <person name="Rohde M."/>
            <person name="Goker M."/>
            <person name="Bristow J."/>
            <person name="Eisen J.A."/>
            <person name="Markowitz V."/>
            <person name="Hugenholtz P."/>
            <person name="Kyrpides N.C."/>
            <person name="Klenk H.P."/>
            <person name="Chen F."/>
        </authorList>
    </citation>
    <scope>NUCLEOTIDE SEQUENCE [LARGE SCALE GENOMIC DNA]</scope>
    <source>
        <strain evidence="10">ATCC 700099 / DSM 44233 / CIP 104796 / JCM 9543 / NBRC 105858 / Y-104</strain>
    </source>
</reference>
<dbReference type="InterPro" id="IPR032818">
    <property type="entry name" value="DedA-like"/>
</dbReference>
<organism evidence="9 10">
    <name type="scientific">Nakamurella multipartita (strain ATCC 700099 / DSM 44233 / CIP 104796 / JCM 9543 / NBRC 105858 / Y-104)</name>
    <name type="common">Microsphaera multipartita</name>
    <dbReference type="NCBI Taxonomy" id="479431"/>
    <lineage>
        <taxon>Bacteria</taxon>
        <taxon>Bacillati</taxon>
        <taxon>Actinomycetota</taxon>
        <taxon>Actinomycetes</taxon>
        <taxon>Nakamurellales</taxon>
        <taxon>Nakamurellaceae</taxon>
        <taxon>Nakamurella</taxon>
    </lineage>
</organism>
<dbReference type="eggNOG" id="COG0586">
    <property type="taxonomic scope" value="Bacteria"/>
</dbReference>
<dbReference type="AlphaFoldDB" id="C8X884"/>
<evidence type="ECO:0000256" key="2">
    <source>
        <dbReference type="ARBA" id="ARBA00010792"/>
    </source>
</evidence>
<evidence type="ECO:0000256" key="5">
    <source>
        <dbReference type="ARBA" id="ARBA00022989"/>
    </source>
</evidence>
<protein>
    <submittedName>
        <fullName evidence="9">SNARE associated Golgi protein</fullName>
    </submittedName>
</protein>
<keyword evidence="4 7" id="KW-0812">Transmembrane</keyword>
<gene>
    <name evidence="9" type="ordered locus">Namu_0645</name>
</gene>
<dbReference type="InterPro" id="IPR032816">
    <property type="entry name" value="VTT_dom"/>
</dbReference>
<dbReference type="OrthoDB" id="3426404at2"/>
<evidence type="ECO:0000256" key="1">
    <source>
        <dbReference type="ARBA" id="ARBA00004651"/>
    </source>
</evidence>
<evidence type="ECO:0000256" key="3">
    <source>
        <dbReference type="ARBA" id="ARBA00022475"/>
    </source>
</evidence>